<feature type="region of interest" description="Disordered" evidence="1">
    <location>
        <begin position="213"/>
        <end position="232"/>
    </location>
</feature>
<sequence>MHHGEFGQQFSVVGMVLTGRRSRSLGMCERVLEVLGRSSDAISAQQVEGEVGLERDGVVALENAVVHGVDSRGNRRIEIAKVTLAFVPVIVPGREEGEQYPPIGIVHAGDGEALFGAADLFTGFAGLLINVSEPGEQDRRLSGQVQCRLTRRGSEFEVGVRSTRFVEVDDVEQCQFGQRGTALGSIGWQQRQASLERIERCLQVTERLLPVEPGTESITQDEVKPPEPRVVR</sequence>
<comment type="caution">
    <text evidence="2">The sequence shown here is derived from an EMBL/GenBank/DDBJ whole genome shotgun (WGS) entry which is preliminary data.</text>
</comment>
<gene>
    <name evidence="2" type="ORF">BU204_30470</name>
</gene>
<feature type="compositionally biased region" description="Basic and acidic residues" evidence="1">
    <location>
        <begin position="221"/>
        <end position="232"/>
    </location>
</feature>
<proteinExistence type="predicted"/>
<reference evidence="2 3" key="1">
    <citation type="submission" date="2016-12" db="EMBL/GenBank/DDBJ databases">
        <title>The draft genome sequence of Actinophytocola sp. 11-183.</title>
        <authorList>
            <person name="Wang W."/>
            <person name="Yuan L."/>
        </authorList>
    </citation>
    <scope>NUCLEOTIDE SEQUENCE [LARGE SCALE GENOMIC DNA]</scope>
    <source>
        <strain evidence="2 3">11-183</strain>
    </source>
</reference>
<evidence type="ECO:0000313" key="3">
    <source>
        <dbReference type="Proteomes" id="UP000185596"/>
    </source>
</evidence>
<accession>A0A1Q8CAE0</accession>
<name>A0A1Q8CAE0_9PSEU</name>
<organism evidence="2 3">
    <name type="scientific">Actinophytocola xanthii</name>
    <dbReference type="NCBI Taxonomy" id="1912961"/>
    <lineage>
        <taxon>Bacteria</taxon>
        <taxon>Bacillati</taxon>
        <taxon>Actinomycetota</taxon>
        <taxon>Actinomycetes</taxon>
        <taxon>Pseudonocardiales</taxon>
        <taxon>Pseudonocardiaceae</taxon>
    </lineage>
</organism>
<evidence type="ECO:0000256" key="1">
    <source>
        <dbReference type="SAM" id="MobiDB-lite"/>
    </source>
</evidence>
<protein>
    <submittedName>
        <fullName evidence="2">Uncharacterized protein</fullName>
    </submittedName>
</protein>
<dbReference type="AlphaFoldDB" id="A0A1Q8CAE0"/>
<keyword evidence="3" id="KW-1185">Reference proteome</keyword>
<evidence type="ECO:0000313" key="2">
    <source>
        <dbReference type="EMBL" id="OLF11341.1"/>
    </source>
</evidence>
<dbReference type="STRING" id="1912961.BU204_30470"/>
<dbReference type="EMBL" id="MSIE01000068">
    <property type="protein sequence ID" value="OLF11341.1"/>
    <property type="molecule type" value="Genomic_DNA"/>
</dbReference>
<dbReference type="Proteomes" id="UP000185596">
    <property type="component" value="Unassembled WGS sequence"/>
</dbReference>